<dbReference type="EMBL" id="FNCI01000003">
    <property type="protein sequence ID" value="SDG00832.1"/>
    <property type="molecule type" value="Genomic_DNA"/>
</dbReference>
<name>A0A1G7QQR9_9GAMM</name>
<protein>
    <submittedName>
        <fullName evidence="4">Molybdenum cofactor sulfurylase</fullName>
    </submittedName>
</protein>
<keyword evidence="5" id="KW-1185">Reference proteome</keyword>
<reference evidence="4 5" key="1">
    <citation type="submission" date="2016-10" db="EMBL/GenBank/DDBJ databases">
        <authorList>
            <person name="de Groot N.N."/>
        </authorList>
    </citation>
    <scope>NUCLEOTIDE SEQUENCE [LARGE SCALE GENOMIC DNA]</scope>
    <source>
        <strain evidence="4 5">BH539</strain>
    </source>
</reference>
<evidence type="ECO:0000313" key="4">
    <source>
        <dbReference type="EMBL" id="SDG00832.1"/>
    </source>
</evidence>
<dbReference type="InterPro" id="IPR052698">
    <property type="entry name" value="MoCofactor_Util/Proc"/>
</dbReference>
<proteinExistence type="predicted"/>
<dbReference type="InterPro" id="IPR014308">
    <property type="entry name" value="Xanthine_DH_XdhC"/>
</dbReference>
<dbReference type="Gene3D" id="3.40.50.720">
    <property type="entry name" value="NAD(P)-binding Rossmann-like Domain"/>
    <property type="match status" value="1"/>
</dbReference>
<dbReference type="Proteomes" id="UP000198641">
    <property type="component" value="Unassembled WGS sequence"/>
</dbReference>
<evidence type="ECO:0000256" key="1">
    <source>
        <dbReference type="SAM" id="MobiDB-lite"/>
    </source>
</evidence>
<dbReference type="InterPro" id="IPR027051">
    <property type="entry name" value="XdhC_Rossmann_dom"/>
</dbReference>
<feature type="domain" description="XdhC- CoxI" evidence="2">
    <location>
        <begin position="25"/>
        <end position="84"/>
    </location>
</feature>
<feature type="region of interest" description="Disordered" evidence="1">
    <location>
        <begin position="277"/>
        <end position="299"/>
    </location>
</feature>
<gene>
    <name evidence="4" type="ORF">SAMN05216571_103394</name>
</gene>
<dbReference type="PANTHER" id="PTHR30388">
    <property type="entry name" value="ALDEHYDE OXIDOREDUCTASE MOLYBDENUM COFACTOR ASSEMBLY PROTEIN"/>
    <property type="match status" value="1"/>
</dbReference>
<dbReference type="Pfam" id="PF13478">
    <property type="entry name" value="XdhC_C"/>
    <property type="match status" value="1"/>
</dbReference>
<dbReference type="NCBIfam" id="TIGR02964">
    <property type="entry name" value="xanthine_xdhC"/>
    <property type="match status" value="1"/>
</dbReference>
<feature type="domain" description="XdhC Rossmann" evidence="3">
    <location>
        <begin position="120"/>
        <end position="270"/>
    </location>
</feature>
<evidence type="ECO:0000259" key="2">
    <source>
        <dbReference type="Pfam" id="PF02625"/>
    </source>
</evidence>
<accession>A0A1G7QQR9</accession>
<dbReference type="AlphaFoldDB" id="A0A1G7QQR9"/>
<dbReference type="STRING" id="284577.SAMN05216571_103394"/>
<evidence type="ECO:0000313" key="5">
    <source>
        <dbReference type="Proteomes" id="UP000198641"/>
    </source>
</evidence>
<sequence>MSRPDADAGRFQMAGHWHAALHRLQEDAEPHVLATLVGAAGSTPREPGTKMVITPEESFDTLGGGTFEYQLIAAARQALARGDTAPSLEAFPLGGRSGQCCGGYVHVLIEPFAGAERRITLFGAGHVGQALAGLIAPLPWRLDWFDSRADAFPAWASAEPGPARLRLHASGAEPAAISTAVQSLPPGSDALVMTHDHGQDLALIDALLERHDLTSIGLIGSASKWASFKRRLTEAGHDADAIARVRCPIGIAGADGKRPYEIALAVVAELMTLAPARPDAPDKRGITPETLRQAFGPDR</sequence>
<dbReference type="Pfam" id="PF02625">
    <property type="entry name" value="XdhC_CoxI"/>
    <property type="match status" value="1"/>
</dbReference>
<evidence type="ECO:0000259" key="3">
    <source>
        <dbReference type="Pfam" id="PF13478"/>
    </source>
</evidence>
<dbReference type="RefSeq" id="WP_245696362.1">
    <property type="nucleotide sequence ID" value="NZ_FNCI01000003.1"/>
</dbReference>
<dbReference type="PANTHER" id="PTHR30388:SF6">
    <property type="entry name" value="XANTHINE DEHYDROGENASE SUBUNIT A-RELATED"/>
    <property type="match status" value="1"/>
</dbReference>
<dbReference type="InterPro" id="IPR003777">
    <property type="entry name" value="XdhC_CoxI"/>
</dbReference>
<organism evidence="4 5">
    <name type="scientific">Onishia taeanensis</name>
    <dbReference type="NCBI Taxonomy" id="284577"/>
    <lineage>
        <taxon>Bacteria</taxon>
        <taxon>Pseudomonadati</taxon>
        <taxon>Pseudomonadota</taxon>
        <taxon>Gammaproteobacteria</taxon>
        <taxon>Oceanospirillales</taxon>
        <taxon>Halomonadaceae</taxon>
        <taxon>Onishia</taxon>
    </lineage>
</organism>